<evidence type="ECO:0000313" key="6">
    <source>
        <dbReference type="EMBL" id="MCW6036928.1"/>
    </source>
</evidence>
<name>A0ABT3L605_9CYAN</name>
<feature type="coiled-coil region" evidence="3">
    <location>
        <begin position="151"/>
        <end position="185"/>
    </location>
</feature>
<feature type="coiled-coil region" evidence="3">
    <location>
        <begin position="322"/>
        <end position="352"/>
    </location>
</feature>
<keyword evidence="5" id="KW-1133">Transmembrane helix</keyword>
<keyword evidence="2" id="KW-0067">ATP-binding</keyword>
<dbReference type="EMBL" id="JAIHOM010000051">
    <property type="protein sequence ID" value="MCW6036928.1"/>
    <property type="molecule type" value="Genomic_DNA"/>
</dbReference>
<proteinExistence type="predicted"/>
<dbReference type="Proteomes" id="UP001526426">
    <property type="component" value="Unassembled WGS sequence"/>
</dbReference>
<evidence type="ECO:0000313" key="7">
    <source>
        <dbReference type="Proteomes" id="UP001526426"/>
    </source>
</evidence>
<dbReference type="InterPro" id="IPR005702">
    <property type="entry name" value="Wzc-like_C"/>
</dbReference>
<keyword evidence="5" id="KW-0812">Transmembrane</keyword>
<evidence type="ECO:0000256" key="5">
    <source>
        <dbReference type="SAM" id="Phobius"/>
    </source>
</evidence>
<accession>A0ABT3L605</accession>
<protein>
    <submittedName>
        <fullName evidence="6">Uncharacterized protein</fullName>
    </submittedName>
</protein>
<feature type="transmembrane region" description="Helical" evidence="5">
    <location>
        <begin position="424"/>
        <end position="448"/>
    </location>
</feature>
<evidence type="ECO:0000256" key="2">
    <source>
        <dbReference type="ARBA" id="ARBA00022840"/>
    </source>
</evidence>
<reference evidence="6 7" key="1">
    <citation type="submission" date="2021-08" db="EMBL/GenBank/DDBJ databases">
        <title>Draft genome sequence of Spirulina subsalsa with high tolerance to salinity and hype-accumulation of phycocyanin.</title>
        <authorList>
            <person name="Pei H."/>
            <person name="Jiang L."/>
        </authorList>
    </citation>
    <scope>NUCLEOTIDE SEQUENCE [LARGE SCALE GENOMIC DNA]</scope>
    <source>
        <strain evidence="6 7">FACHB-351</strain>
    </source>
</reference>
<dbReference type="SUPFAM" id="SSF52540">
    <property type="entry name" value="P-loop containing nucleoside triphosphate hydrolases"/>
    <property type="match status" value="1"/>
</dbReference>
<keyword evidence="3" id="KW-0175">Coiled coil</keyword>
<evidence type="ECO:0000256" key="1">
    <source>
        <dbReference type="ARBA" id="ARBA00022741"/>
    </source>
</evidence>
<keyword evidence="7" id="KW-1185">Reference proteome</keyword>
<dbReference type="CDD" id="cd05387">
    <property type="entry name" value="BY-kinase"/>
    <property type="match status" value="1"/>
</dbReference>
<feature type="coiled-coil region" evidence="3">
    <location>
        <begin position="209"/>
        <end position="297"/>
    </location>
</feature>
<dbReference type="InterPro" id="IPR027417">
    <property type="entry name" value="P-loop_NTPase"/>
</dbReference>
<dbReference type="Gene3D" id="3.40.50.300">
    <property type="entry name" value="P-loop containing nucleotide triphosphate hydrolases"/>
    <property type="match status" value="1"/>
</dbReference>
<keyword evidence="1" id="KW-0547">Nucleotide-binding</keyword>
<dbReference type="RefSeq" id="WP_265264750.1">
    <property type="nucleotide sequence ID" value="NZ_JAIHOM010000051.1"/>
</dbReference>
<comment type="caution">
    <text evidence="6">The sequence shown here is derived from an EMBL/GenBank/DDBJ whole genome shotgun (WGS) entry which is preliminary data.</text>
</comment>
<feature type="region of interest" description="Disordered" evidence="4">
    <location>
        <begin position="706"/>
        <end position="734"/>
    </location>
</feature>
<keyword evidence="5" id="KW-0472">Membrane</keyword>
<evidence type="ECO:0000256" key="3">
    <source>
        <dbReference type="SAM" id="Coils"/>
    </source>
</evidence>
<dbReference type="PANTHER" id="PTHR32309:SF31">
    <property type="entry name" value="CAPSULAR EXOPOLYSACCHARIDE FAMILY"/>
    <property type="match status" value="1"/>
</dbReference>
<gene>
    <name evidence="6" type="ORF">K4A83_11730</name>
</gene>
<sequence length="734" mass="79984">MSSPLVKRFLVSLGKNKWIGLAVSIIVAGGASVVAMLPPPAPPPTRYKAIGQLAFSSPPPTATETGKVLQEQGRALDRPTLLSEPVLQGLVETVDLPNPVESIKRINLQLPKEGEPPLIRLEYVDTNEERAARTLEVLMEKMIEHSRMLNTSRLRSQIEALEKRVEEAKADLAEAEQEFYRFMTREATGLVAAQDGTLFMAISAGQQQQRELRLQLDTVNAQIQSLSTQLSLTPEEAFVASALSADPIIASLRTQILQAETQMQMLANDLRPEHPTMRELNKQLAAYNELLTERADEVIGSDNVFDARPREIRRSSSLDPTRQQLAAQIGQLRTQKEAIEQQIRTVRHTEEELRLAYERFPTKQLEQARLQQQVAIRKQFHDTMQGALVDAQSAEAETISSLSLALPPRLEKVEELDSSPPHPVVIIAAGYIGALVAGAVVILGMSFLDPKVYTAKELQDILSERDVAVLGELPFLVEGSGGELPLLLGVNAPYLDLYELFRSNIRRLSPKSTKVILVTSVSEGEGKSVVAYNLAIASAHAGKRTLLVEGDLRSPSNAQAVKLAVDHDAQAEPLSYYGSRNDSVRLVPDVMNLYISPSAGPQRKAAAIVESSELKSLLEDARQRFDLVIVDSPALTTCNDALLLQPQTDGMILVTCVGVSQAKILGAMLDEMTEAEMPIIGGAINAVPLPVPNLYAKASAFSSAPSREALGSEGTLVPMGQDKEEPEELIGTGR</sequence>
<dbReference type="PANTHER" id="PTHR32309">
    <property type="entry name" value="TYROSINE-PROTEIN KINASE"/>
    <property type="match status" value="1"/>
</dbReference>
<dbReference type="InterPro" id="IPR050445">
    <property type="entry name" value="Bact_polysacc_biosynth/exp"/>
</dbReference>
<organism evidence="6 7">
    <name type="scientific">Spirulina subsalsa FACHB-351</name>
    <dbReference type="NCBI Taxonomy" id="234711"/>
    <lineage>
        <taxon>Bacteria</taxon>
        <taxon>Bacillati</taxon>
        <taxon>Cyanobacteriota</taxon>
        <taxon>Cyanophyceae</taxon>
        <taxon>Spirulinales</taxon>
        <taxon>Spirulinaceae</taxon>
        <taxon>Spirulina</taxon>
    </lineage>
</organism>
<evidence type="ECO:0000256" key="4">
    <source>
        <dbReference type="SAM" id="MobiDB-lite"/>
    </source>
</evidence>